<reference evidence="9 10" key="1">
    <citation type="submission" date="2018-06" db="EMBL/GenBank/DDBJ databases">
        <title>Genomic Encyclopedia of Type Strains, Phase IV (KMG-IV): sequencing the most valuable type-strain genomes for metagenomic binning, comparative biology and taxonomic classification.</title>
        <authorList>
            <person name="Goeker M."/>
        </authorList>
    </citation>
    <scope>NUCLEOTIDE SEQUENCE [LARGE SCALE GENOMIC DNA]</scope>
    <source>
        <strain evidence="9 10">DSM 24875</strain>
    </source>
</reference>
<dbReference type="InterPro" id="IPR000917">
    <property type="entry name" value="Sulfatase_N"/>
</dbReference>
<comment type="similarity">
    <text evidence="2">Belongs to the sulfatase family.</text>
</comment>
<evidence type="ECO:0000256" key="5">
    <source>
        <dbReference type="ARBA" id="ARBA00022801"/>
    </source>
</evidence>
<feature type="chain" id="PRO_5016976221" evidence="7">
    <location>
        <begin position="33"/>
        <end position="512"/>
    </location>
</feature>
<evidence type="ECO:0000313" key="9">
    <source>
        <dbReference type="EMBL" id="RBP13811.1"/>
    </source>
</evidence>
<evidence type="ECO:0000313" key="10">
    <source>
        <dbReference type="Proteomes" id="UP000253529"/>
    </source>
</evidence>
<keyword evidence="6" id="KW-0106">Calcium</keyword>
<evidence type="ECO:0000256" key="4">
    <source>
        <dbReference type="ARBA" id="ARBA00022729"/>
    </source>
</evidence>
<evidence type="ECO:0000256" key="6">
    <source>
        <dbReference type="ARBA" id="ARBA00022837"/>
    </source>
</evidence>
<dbReference type="OrthoDB" id="9803751at2"/>
<dbReference type="InterPro" id="IPR050738">
    <property type="entry name" value="Sulfatase"/>
</dbReference>
<comment type="caution">
    <text evidence="9">The sequence shown here is derived from an EMBL/GenBank/DDBJ whole genome shotgun (WGS) entry which is preliminary data.</text>
</comment>
<comment type="cofactor">
    <cofactor evidence="1">
        <name>Ca(2+)</name>
        <dbReference type="ChEBI" id="CHEBI:29108"/>
    </cofactor>
</comment>
<name>A0A366FGS2_9HYPH</name>
<keyword evidence="4 7" id="KW-0732">Signal</keyword>
<evidence type="ECO:0000259" key="8">
    <source>
        <dbReference type="Pfam" id="PF00884"/>
    </source>
</evidence>
<dbReference type="PANTHER" id="PTHR42693">
    <property type="entry name" value="ARYLSULFATASE FAMILY MEMBER"/>
    <property type="match status" value="1"/>
</dbReference>
<dbReference type="CDD" id="cd16142">
    <property type="entry name" value="ARS_like"/>
    <property type="match status" value="1"/>
</dbReference>
<evidence type="ECO:0000256" key="3">
    <source>
        <dbReference type="ARBA" id="ARBA00022723"/>
    </source>
</evidence>
<keyword evidence="3" id="KW-0479">Metal-binding</keyword>
<dbReference type="GO" id="GO:0004065">
    <property type="term" value="F:arylsulfatase activity"/>
    <property type="evidence" value="ECO:0007669"/>
    <property type="project" value="TreeGrafter"/>
</dbReference>
<keyword evidence="5" id="KW-0378">Hydrolase</keyword>
<dbReference type="AlphaFoldDB" id="A0A366FGS2"/>
<gene>
    <name evidence="9" type="ORF">DFR50_11173</name>
</gene>
<dbReference type="Gene3D" id="3.40.720.10">
    <property type="entry name" value="Alkaline Phosphatase, subunit A"/>
    <property type="match status" value="1"/>
</dbReference>
<dbReference type="Proteomes" id="UP000253529">
    <property type="component" value="Unassembled WGS sequence"/>
</dbReference>
<evidence type="ECO:0000256" key="1">
    <source>
        <dbReference type="ARBA" id="ARBA00001913"/>
    </source>
</evidence>
<dbReference type="InterPro" id="IPR024607">
    <property type="entry name" value="Sulfatase_CS"/>
</dbReference>
<dbReference type="SUPFAM" id="SSF53649">
    <property type="entry name" value="Alkaline phosphatase-like"/>
    <property type="match status" value="1"/>
</dbReference>
<dbReference type="GO" id="GO:0046872">
    <property type="term" value="F:metal ion binding"/>
    <property type="evidence" value="ECO:0007669"/>
    <property type="project" value="UniProtKB-KW"/>
</dbReference>
<organism evidence="9 10">
    <name type="scientific">Roseiarcus fermentans</name>
    <dbReference type="NCBI Taxonomy" id="1473586"/>
    <lineage>
        <taxon>Bacteria</taxon>
        <taxon>Pseudomonadati</taxon>
        <taxon>Pseudomonadota</taxon>
        <taxon>Alphaproteobacteria</taxon>
        <taxon>Hyphomicrobiales</taxon>
        <taxon>Roseiarcaceae</taxon>
        <taxon>Roseiarcus</taxon>
    </lineage>
</organism>
<evidence type="ECO:0000256" key="2">
    <source>
        <dbReference type="ARBA" id="ARBA00008779"/>
    </source>
</evidence>
<accession>A0A366FGS2</accession>
<feature type="signal peptide" evidence="7">
    <location>
        <begin position="1"/>
        <end position="32"/>
    </location>
</feature>
<dbReference type="PROSITE" id="PS00523">
    <property type="entry name" value="SULFATASE_1"/>
    <property type="match status" value="1"/>
</dbReference>
<dbReference type="EMBL" id="QNRK01000011">
    <property type="protein sequence ID" value="RBP13811.1"/>
    <property type="molecule type" value="Genomic_DNA"/>
</dbReference>
<proteinExistence type="inferred from homology"/>
<protein>
    <submittedName>
        <fullName evidence="9">Arylsulfatase</fullName>
    </submittedName>
</protein>
<dbReference type="Gene3D" id="3.30.1120.10">
    <property type="match status" value="1"/>
</dbReference>
<dbReference type="PANTHER" id="PTHR42693:SF42">
    <property type="entry name" value="ARYLSULFATASE G"/>
    <property type="match status" value="1"/>
</dbReference>
<feature type="domain" description="Sulfatase N-terminal" evidence="8">
    <location>
        <begin position="40"/>
        <end position="380"/>
    </location>
</feature>
<keyword evidence="10" id="KW-1185">Reference proteome</keyword>
<evidence type="ECO:0000256" key="7">
    <source>
        <dbReference type="SAM" id="SignalP"/>
    </source>
</evidence>
<dbReference type="Pfam" id="PF00884">
    <property type="entry name" value="Sulfatase"/>
    <property type="match status" value="1"/>
</dbReference>
<sequence length="512" mass="54995">MTDSGATRSFLHRGRLGLAILAAALAAVSAAAAQSAGPRPNVALILADNVGWGDLGPYGGGELRGFPTPRIDDLARQGLRLTQYLVEPSCTPSRAALMTGQYSIRNGLSLVLMPGTPNTLPADAFTMGDLFHGLGYATAIFGKWHLGRDPQSLPTAHGFDEFYGIPPDWSWDSATFLDTIRLTHSYTPAHEAAVAAEAMMVEAKAGGPLRAVKPYTPAVRAEIDNELTDRAIDFMTRAHAAGRPFFLYLPFSMGHYPNLPSHAFAGKSRIGNYGDKMMEGDFHVGQILDALERLGVDRDTIVVFASDNGPQGMTVRELGNSGTPDMGFSGPFRGELGDASEGSVRTFAFVRWPGHVAAGSSSNAMVSEMDFLPTFAAIVGGKLPADRPIDGVDQSEALFGRSALGAREQLLTFIGPDLVAARWKQWRVYYRDIRPSGEGAQRLGGLEAASGEMNGYPKLYNIEMDPAEQLNVAFLFPWALDPALQAVKAYERSVKDHPNPPAPNITRFRGGG</sequence>
<dbReference type="InterPro" id="IPR017850">
    <property type="entry name" value="Alkaline_phosphatase_core_sf"/>
</dbReference>
<dbReference type="RefSeq" id="WP_113889365.1">
    <property type="nucleotide sequence ID" value="NZ_QNRK01000011.1"/>
</dbReference>